<keyword evidence="3" id="KW-1185">Reference proteome</keyword>
<dbReference type="EMBL" id="KB538685">
    <property type="protein sequence ID" value="EMP32820.1"/>
    <property type="molecule type" value="Genomic_DNA"/>
</dbReference>
<dbReference type="AlphaFoldDB" id="M7BB96"/>
<dbReference type="Proteomes" id="UP000031443">
    <property type="component" value="Unassembled WGS sequence"/>
</dbReference>
<feature type="compositionally biased region" description="Basic and acidic residues" evidence="1">
    <location>
        <begin position="82"/>
        <end position="113"/>
    </location>
</feature>
<feature type="compositionally biased region" description="Polar residues" evidence="1">
    <location>
        <begin position="7"/>
        <end position="17"/>
    </location>
</feature>
<feature type="compositionally biased region" description="Basic and acidic residues" evidence="1">
    <location>
        <begin position="37"/>
        <end position="47"/>
    </location>
</feature>
<feature type="region of interest" description="Disordered" evidence="1">
    <location>
        <begin position="1"/>
        <end position="129"/>
    </location>
</feature>
<gene>
    <name evidence="2" type="ORF">UY3_10030</name>
</gene>
<evidence type="ECO:0000313" key="2">
    <source>
        <dbReference type="EMBL" id="EMP32820.1"/>
    </source>
</evidence>
<protein>
    <submittedName>
        <fullName evidence="2">Uncharacterized protein</fullName>
    </submittedName>
</protein>
<reference evidence="3" key="1">
    <citation type="journal article" date="2013" name="Nat. Genet.">
        <title>The draft genomes of soft-shell turtle and green sea turtle yield insights into the development and evolution of the turtle-specific body plan.</title>
        <authorList>
            <person name="Wang Z."/>
            <person name="Pascual-Anaya J."/>
            <person name="Zadissa A."/>
            <person name="Li W."/>
            <person name="Niimura Y."/>
            <person name="Huang Z."/>
            <person name="Li C."/>
            <person name="White S."/>
            <person name="Xiong Z."/>
            <person name="Fang D."/>
            <person name="Wang B."/>
            <person name="Ming Y."/>
            <person name="Chen Y."/>
            <person name="Zheng Y."/>
            <person name="Kuraku S."/>
            <person name="Pignatelli M."/>
            <person name="Herrero J."/>
            <person name="Beal K."/>
            <person name="Nozawa M."/>
            <person name="Li Q."/>
            <person name="Wang J."/>
            <person name="Zhang H."/>
            <person name="Yu L."/>
            <person name="Shigenobu S."/>
            <person name="Wang J."/>
            <person name="Liu J."/>
            <person name="Flicek P."/>
            <person name="Searle S."/>
            <person name="Wang J."/>
            <person name="Kuratani S."/>
            <person name="Yin Y."/>
            <person name="Aken B."/>
            <person name="Zhang G."/>
            <person name="Irie N."/>
        </authorList>
    </citation>
    <scope>NUCLEOTIDE SEQUENCE [LARGE SCALE GENOMIC DNA]</scope>
</reference>
<sequence length="129" mass="14040">MEAGSELESTAKYQSQMVEPESGPGTEAEDWSWGQKSEQKVELESEVKVGGQSQDWYPMVGSKLNGQELERGEDLSDLARGPNHEEQIADPRVSEAAESDRMGKMPPEGEHKPGGANSQDGQQEVPLAI</sequence>
<organism evidence="2 3">
    <name type="scientific">Chelonia mydas</name>
    <name type="common">Green sea-turtle</name>
    <name type="synonym">Chelonia agassizi</name>
    <dbReference type="NCBI Taxonomy" id="8469"/>
    <lineage>
        <taxon>Eukaryota</taxon>
        <taxon>Metazoa</taxon>
        <taxon>Chordata</taxon>
        <taxon>Craniata</taxon>
        <taxon>Vertebrata</taxon>
        <taxon>Euteleostomi</taxon>
        <taxon>Archelosauria</taxon>
        <taxon>Testudinata</taxon>
        <taxon>Testudines</taxon>
        <taxon>Cryptodira</taxon>
        <taxon>Durocryptodira</taxon>
        <taxon>Americhelydia</taxon>
        <taxon>Chelonioidea</taxon>
        <taxon>Cheloniidae</taxon>
        <taxon>Chelonia</taxon>
    </lineage>
</organism>
<name>M7BB96_CHEMY</name>
<evidence type="ECO:0000256" key="1">
    <source>
        <dbReference type="SAM" id="MobiDB-lite"/>
    </source>
</evidence>
<proteinExistence type="predicted"/>
<accession>M7BB96</accession>
<evidence type="ECO:0000313" key="3">
    <source>
        <dbReference type="Proteomes" id="UP000031443"/>
    </source>
</evidence>